<keyword evidence="5" id="KW-0597">Phosphoprotein</keyword>
<keyword evidence="4 14" id="KW-0997">Cell inner membrane</keyword>
<dbReference type="EC" id="2.7.13.3" evidence="14"/>
<dbReference type="CDD" id="cd00075">
    <property type="entry name" value="HATPase"/>
    <property type="match status" value="1"/>
</dbReference>
<comment type="function">
    <text evidence="14">Member of a two-component regulatory system.</text>
</comment>
<dbReference type="Pfam" id="PF02518">
    <property type="entry name" value="HATPase_c"/>
    <property type="match status" value="1"/>
</dbReference>
<dbReference type="InterPro" id="IPR006290">
    <property type="entry name" value="CztS_silS_copS"/>
</dbReference>
<dbReference type="PROSITE" id="PS50109">
    <property type="entry name" value="HIS_KIN"/>
    <property type="match status" value="1"/>
</dbReference>
<evidence type="ECO:0000256" key="15">
    <source>
        <dbReference type="SAM" id="Coils"/>
    </source>
</evidence>
<feature type="domain" description="Histidine kinase" evidence="16">
    <location>
        <begin position="242"/>
        <end position="455"/>
    </location>
</feature>
<dbReference type="SUPFAM" id="SSF47384">
    <property type="entry name" value="Homodimeric domain of signal transducing histidine kinase"/>
    <property type="match status" value="1"/>
</dbReference>
<feature type="transmembrane region" description="Helical" evidence="14">
    <location>
        <begin position="153"/>
        <end position="180"/>
    </location>
</feature>
<dbReference type="InterPro" id="IPR003661">
    <property type="entry name" value="HisK_dim/P_dom"/>
</dbReference>
<keyword evidence="10 14" id="KW-0067">ATP-binding</keyword>
<dbReference type="Proteomes" id="UP000500970">
    <property type="component" value="Chromosome"/>
</dbReference>
<dbReference type="Pfam" id="PF00672">
    <property type="entry name" value="HAMP"/>
    <property type="match status" value="1"/>
</dbReference>
<evidence type="ECO:0000256" key="12">
    <source>
        <dbReference type="ARBA" id="ARBA00023012"/>
    </source>
</evidence>
<keyword evidence="6 14" id="KW-0808">Transferase</keyword>
<dbReference type="EMBL" id="CP053985">
    <property type="protein sequence ID" value="QKH36578.1"/>
    <property type="molecule type" value="Genomic_DNA"/>
</dbReference>
<evidence type="ECO:0000256" key="6">
    <source>
        <dbReference type="ARBA" id="ARBA00022679"/>
    </source>
</evidence>
<keyword evidence="3 14" id="KW-1003">Cell membrane</keyword>
<dbReference type="RefSeq" id="WP_173145476.1">
    <property type="nucleotide sequence ID" value="NZ_CP053985.1"/>
</dbReference>
<evidence type="ECO:0000256" key="2">
    <source>
        <dbReference type="ARBA" id="ARBA00004533"/>
    </source>
</evidence>
<dbReference type="Gene3D" id="6.10.340.10">
    <property type="match status" value="1"/>
</dbReference>
<keyword evidence="11 14" id="KW-1133">Transmembrane helix</keyword>
<dbReference type="KEGG" id="apes:FOC84_17095"/>
<evidence type="ECO:0000256" key="3">
    <source>
        <dbReference type="ARBA" id="ARBA00022475"/>
    </source>
</evidence>
<keyword evidence="9 14" id="KW-0418">Kinase</keyword>
<evidence type="ECO:0000256" key="7">
    <source>
        <dbReference type="ARBA" id="ARBA00022692"/>
    </source>
</evidence>
<evidence type="ECO:0000259" key="16">
    <source>
        <dbReference type="PROSITE" id="PS50109"/>
    </source>
</evidence>
<dbReference type="SMART" id="SM00387">
    <property type="entry name" value="HATPase_c"/>
    <property type="match status" value="1"/>
</dbReference>
<dbReference type="PRINTS" id="PR00344">
    <property type="entry name" value="BCTRLSENSOR"/>
</dbReference>
<dbReference type="Pfam" id="PF00512">
    <property type="entry name" value="HisKA"/>
    <property type="match status" value="1"/>
</dbReference>
<keyword evidence="8 14" id="KW-0547">Nucleotide-binding</keyword>
<dbReference type="GO" id="GO:0005524">
    <property type="term" value="F:ATP binding"/>
    <property type="evidence" value="ECO:0007669"/>
    <property type="project" value="UniProtKB-KW"/>
</dbReference>
<feature type="coiled-coil region" evidence="15">
    <location>
        <begin position="265"/>
        <end position="292"/>
    </location>
</feature>
<accession>A0A7D4I0R1</accession>
<dbReference type="PROSITE" id="PS50885">
    <property type="entry name" value="HAMP"/>
    <property type="match status" value="1"/>
</dbReference>
<proteinExistence type="predicted"/>
<dbReference type="CDD" id="cd00082">
    <property type="entry name" value="HisKA"/>
    <property type="match status" value="1"/>
</dbReference>
<dbReference type="FunFam" id="1.10.287.130:FF:000001">
    <property type="entry name" value="Two-component sensor histidine kinase"/>
    <property type="match status" value="1"/>
</dbReference>
<name>A0A7D4I0R1_9BURK</name>
<keyword evidence="19" id="KW-1185">Reference proteome</keyword>
<keyword evidence="12 14" id="KW-0902">Two-component regulatory system</keyword>
<dbReference type="NCBIfam" id="TIGR01386">
    <property type="entry name" value="cztS_silS_copS"/>
    <property type="match status" value="1"/>
</dbReference>
<dbReference type="PANTHER" id="PTHR45436:SF9">
    <property type="entry name" value="SENSOR PROTEIN"/>
    <property type="match status" value="1"/>
</dbReference>
<dbReference type="InterPro" id="IPR036890">
    <property type="entry name" value="HATPase_C_sf"/>
</dbReference>
<dbReference type="InterPro" id="IPR004358">
    <property type="entry name" value="Sig_transdc_His_kin-like_C"/>
</dbReference>
<evidence type="ECO:0000256" key="8">
    <source>
        <dbReference type="ARBA" id="ARBA00022741"/>
    </source>
</evidence>
<reference evidence="18 19" key="1">
    <citation type="submission" date="2020-05" db="EMBL/GenBank/DDBJ databases">
        <title>FDA dAtabase for Regulatory Grade micrObial Sequences (FDA-ARGOS): Supporting development and validation of Infectious Disease Dx tests.</title>
        <authorList>
            <person name="Sproer C."/>
            <person name="Gronow S."/>
            <person name="Severitt S."/>
            <person name="Schroder I."/>
            <person name="Tallon L."/>
            <person name="Sadzewicz L."/>
            <person name="Zhao X."/>
            <person name="Vavikolanu K."/>
            <person name="Mehta A."/>
            <person name="Aluvathingal J."/>
            <person name="Nadendla S."/>
            <person name="Myers T."/>
            <person name="Yan Y."/>
            <person name="Sichtig H."/>
        </authorList>
    </citation>
    <scope>NUCLEOTIDE SEQUENCE [LARGE SCALE GENOMIC DNA]</scope>
    <source>
        <strain evidence="18 19">FDAARGOS_790</strain>
    </source>
</reference>
<keyword evidence="13 14" id="KW-0472">Membrane</keyword>
<sequence>MKLPRVASMEIRLTLLLGIIALVVSSIAGYTLFWALKREVQRQEITEVAGKLELINHLIGMQATLAQMQDLRGALDNIMVGHGNLKTWITLADGSVFYGEAPPVDVRPLSGREIRLHSQDGWNMRGLRVPLEGALLPGAELTVAVNLRPGTQFLYAFATALVLICAVWVGATLVLSAWAVRRSLSPIRRLSQQAARIQPDNLAVRLPEQGIDRELREFTHTFNGMLGRVQTAYQQMEGFNADVAHELRTPLATLISGTEVILSSRRSEQELREVLESNLEELEGLKALVNDMLFLARADGGEPAGDLQEVDVRREVARVAEYYEAALDEAGVSVTAHGAATLMANPRLLRRAIANLLSNAIRATPRGRGIDLYCITRQDEIEIRVRNPGAPIAAQALPRIFDRFYRGDDARSRRADGHGLGLAIVRAIARMHGGNAFARCGGQGTEVGFTLSRAPNITGK</sequence>
<dbReference type="InterPro" id="IPR003660">
    <property type="entry name" value="HAMP_dom"/>
</dbReference>
<dbReference type="SUPFAM" id="SSF55874">
    <property type="entry name" value="ATPase domain of HSP90 chaperone/DNA topoisomerase II/histidine kinase"/>
    <property type="match status" value="1"/>
</dbReference>
<dbReference type="CDD" id="cd06225">
    <property type="entry name" value="HAMP"/>
    <property type="match status" value="1"/>
</dbReference>
<dbReference type="Gene3D" id="3.30.565.10">
    <property type="entry name" value="Histidine kinase-like ATPase, C-terminal domain"/>
    <property type="match status" value="1"/>
</dbReference>
<evidence type="ECO:0000256" key="14">
    <source>
        <dbReference type="RuleBase" id="RU364088"/>
    </source>
</evidence>
<comment type="subcellular location">
    <subcellularLocation>
        <location evidence="2 14">Cell inner membrane</location>
    </subcellularLocation>
</comment>
<evidence type="ECO:0000259" key="17">
    <source>
        <dbReference type="PROSITE" id="PS50885"/>
    </source>
</evidence>
<evidence type="ECO:0000256" key="9">
    <source>
        <dbReference type="ARBA" id="ARBA00022777"/>
    </source>
</evidence>
<dbReference type="SMART" id="SM00304">
    <property type="entry name" value="HAMP"/>
    <property type="match status" value="1"/>
</dbReference>
<dbReference type="PANTHER" id="PTHR45436">
    <property type="entry name" value="SENSOR HISTIDINE KINASE YKOH"/>
    <property type="match status" value="1"/>
</dbReference>
<dbReference type="GO" id="GO:0000155">
    <property type="term" value="F:phosphorelay sensor kinase activity"/>
    <property type="evidence" value="ECO:0007669"/>
    <property type="project" value="InterPro"/>
</dbReference>
<dbReference type="InterPro" id="IPR005467">
    <property type="entry name" value="His_kinase_dom"/>
</dbReference>
<keyword evidence="15" id="KW-0175">Coiled coil</keyword>
<evidence type="ECO:0000256" key="10">
    <source>
        <dbReference type="ARBA" id="ARBA00022840"/>
    </source>
</evidence>
<gene>
    <name evidence="18" type="ORF">FOC84_17095</name>
</gene>
<evidence type="ECO:0000313" key="19">
    <source>
        <dbReference type="Proteomes" id="UP000500970"/>
    </source>
</evidence>
<evidence type="ECO:0000256" key="4">
    <source>
        <dbReference type="ARBA" id="ARBA00022519"/>
    </source>
</evidence>
<evidence type="ECO:0000256" key="1">
    <source>
        <dbReference type="ARBA" id="ARBA00000085"/>
    </source>
</evidence>
<evidence type="ECO:0000313" key="18">
    <source>
        <dbReference type="EMBL" id="QKH36578.1"/>
    </source>
</evidence>
<dbReference type="InterPro" id="IPR050428">
    <property type="entry name" value="TCS_sensor_his_kinase"/>
</dbReference>
<protein>
    <recommendedName>
        <fullName evidence="14">Sensor protein</fullName>
        <ecNumber evidence="14">2.7.13.3</ecNumber>
    </recommendedName>
</protein>
<dbReference type="SUPFAM" id="SSF158472">
    <property type="entry name" value="HAMP domain-like"/>
    <property type="match status" value="1"/>
</dbReference>
<keyword evidence="7 14" id="KW-0812">Transmembrane</keyword>
<dbReference type="SMART" id="SM00388">
    <property type="entry name" value="HisKA"/>
    <property type="match status" value="1"/>
</dbReference>
<evidence type="ECO:0000256" key="13">
    <source>
        <dbReference type="ARBA" id="ARBA00023136"/>
    </source>
</evidence>
<dbReference type="Gene3D" id="1.10.287.130">
    <property type="match status" value="1"/>
</dbReference>
<evidence type="ECO:0000256" key="5">
    <source>
        <dbReference type="ARBA" id="ARBA00022553"/>
    </source>
</evidence>
<dbReference type="InterPro" id="IPR036097">
    <property type="entry name" value="HisK_dim/P_sf"/>
</dbReference>
<feature type="domain" description="HAMP" evidence="17">
    <location>
        <begin position="181"/>
        <end position="234"/>
    </location>
</feature>
<organism evidence="18 19">
    <name type="scientific">Achromobacter pestifer</name>
    <dbReference type="NCBI Taxonomy" id="1353889"/>
    <lineage>
        <taxon>Bacteria</taxon>
        <taxon>Pseudomonadati</taxon>
        <taxon>Pseudomonadota</taxon>
        <taxon>Betaproteobacteria</taxon>
        <taxon>Burkholderiales</taxon>
        <taxon>Alcaligenaceae</taxon>
        <taxon>Achromobacter</taxon>
    </lineage>
</organism>
<comment type="catalytic activity">
    <reaction evidence="1 14">
        <text>ATP + protein L-histidine = ADP + protein N-phospho-L-histidine.</text>
        <dbReference type="EC" id="2.7.13.3"/>
    </reaction>
</comment>
<dbReference type="AlphaFoldDB" id="A0A7D4I0R1"/>
<dbReference type="GO" id="GO:0005886">
    <property type="term" value="C:plasma membrane"/>
    <property type="evidence" value="ECO:0007669"/>
    <property type="project" value="UniProtKB-SubCell"/>
</dbReference>
<dbReference type="InterPro" id="IPR003594">
    <property type="entry name" value="HATPase_dom"/>
</dbReference>
<evidence type="ECO:0000256" key="11">
    <source>
        <dbReference type="ARBA" id="ARBA00022989"/>
    </source>
</evidence>